<name>A0A1E5L5A6_9FIRM</name>
<dbReference type="STRING" id="1390249.BHU72_04320"/>
<evidence type="ECO:0000256" key="1">
    <source>
        <dbReference type="SAM" id="MobiDB-lite"/>
    </source>
</evidence>
<dbReference type="EMBL" id="MJAT01000022">
    <property type="protein sequence ID" value="OEH85327.1"/>
    <property type="molecule type" value="Genomic_DNA"/>
</dbReference>
<feature type="transmembrane region" description="Helical" evidence="2">
    <location>
        <begin position="295"/>
        <end position="315"/>
    </location>
</feature>
<gene>
    <name evidence="4" type="ORF">BHU72_04320</name>
</gene>
<accession>A0A1E5L5A6</accession>
<sequence length="334" mass="37475">MQYIQYNPMHYKVRFLIVGLLIFALLIIPSPLVYGAQPADPKSFPVMNQHPELPTGCEATAATILFHYHGKLVSKAEVARKIPVEPVPQTIGDRAVGGDPKKGFVGDPFSSSGFGVYHQPMEALLNEYFPGKVVNLSKEPFQSVLEEVRKGNPMIIWVTIGLAPTEISHFWWTEEEHLIQWNKNLHTVVLFDYDENFAYVSDPYTGKIESYPKNLLERRWLDLGSRAIGIDLNRQPSDVSPGQDGTNNSGNISNTDYELERQRIVKEAQLKKDPKLQAIEQAAQEGSKPKSKLPLWLFIGAAAILLISSTILLIITLKNRKTAKQEVAPTKEED</sequence>
<evidence type="ECO:0000313" key="4">
    <source>
        <dbReference type="EMBL" id="OEH85327.1"/>
    </source>
</evidence>
<protein>
    <recommendedName>
        <fullName evidence="3">Peptidase C39-like domain-containing protein</fullName>
    </recommendedName>
</protein>
<dbReference type="Pfam" id="PF13529">
    <property type="entry name" value="Peptidase_C39_2"/>
    <property type="match status" value="1"/>
</dbReference>
<keyword evidence="2" id="KW-0812">Transmembrane</keyword>
<evidence type="ECO:0000256" key="2">
    <source>
        <dbReference type="SAM" id="Phobius"/>
    </source>
</evidence>
<dbReference type="InterPro" id="IPR039564">
    <property type="entry name" value="Peptidase_C39-like"/>
</dbReference>
<feature type="region of interest" description="Disordered" evidence="1">
    <location>
        <begin position="232"/>
        <end position="254"/>
    </location>
</feature>
<dbReference type="PANTHER" id="PTHR37806">
    <property type="entry name" value="LMO0724 PROTEIN"/>
    <property type="match status" value="1"/>
</dbReference>
<evidence type="ECO:0000313" key="5">
    <source>
        <dbReference type="Proteomes" id="UP000095255"/>
    </source>
</evidence>
<organism evidence="4 5">
    <name type="scientific">Desulfuribacillus stibiiarsenatis</name>
    <dbReference type="NCBI Taxonomy" id="1390249"/>
    <lineage>
        <taxon>Bacteria</taxon>
        <taxon>Bacillati</taxon>
        <taxon>Bacillota</taxon>
        <taxon>Desulfuribacillia</taxon>
        <taxon>Desulfuribacillales</taxon>
        <taxon>Desulfuribacillaceae</taxon>
        <taxon>Desulfuribacillus</taxon>
    </lineage>
</organism>
<feature type="compositionally biased region" description="Polar residues" evidence="1">
    <location>
        <begin position="234"/>
        <end position="254"/>
    </location>
</feature>
<reference evidence="4 5" key="1">
    <citation type="submission" date="2016-09" db="EMBL/GenBank/DDBJ databases">
        <title>Desulfuribacillus arsenicus sp. nov., an obligately anaerobic, dissimilatory arsenic- and antimonate-reducing bacterium isolated from anoxic sediments.</title>
        <authorList>
            <person name="Abin C.A."/>
            <person name="Hollibaugh J.T."/>
        </authorList>
    </citation>
    <scope>NUCLEOTIDE SEQUENCE [LARGE SCALE GENOMIC DNA]</scope>
    <source>
        <strain evidence="4 5">MLFW-2</strain>
    </source>
</reference>
<evidence type="ECO:0000259" key="3">
    <source>
        <dbReference type="Pfam" id="PF13529"/>
    </source>
</evidence>
<dbReference type="AlphaFoldDB" id="A0A1E5L5A6"/>
<keyword evidence="2" id="KW-1133">Transmembrane helix</keyword>
<dbReference type="Gene3D" id="3.90.70.10">
    <property type="entry name" value="Cysteine proteinases"/>
    <property type="match status" value="1"/>
</dbReference>
<dbReference type="PANTHER" id="PTHR37806:SF1">
    <property type="entry name" value="PEPTIDASE C39-LIKE DOMAIN-CONTAINING PROTEIN"/>
    <property type="match status" value="1"/>
</dbReference>
<dbReference type="Proteomes" id="UP000095255">
    <property type="component" value="Unassembled WGS sequence"/>
</dbReference>
<keyword evidence="5" id="KW-1185">Reference proteome</keyword>
<dbReference type="OrthoDB" id="1164310at2"/>
<keyword evidence="2" id="KW-0472">Membrane</keyword>
<proteinExistence type="predicted"/>
<comment type="caution">
    <text evidence="4">The sequence shown here is derived from an EMBL/GenBank/DDBJ whole genome shotgun (WGS) entry which is preliminary data.</text>
</comment>
<feature type="domain" description="Peptidase C39-like" evidence="3">
    <location>
        <begin position="43"/>
        <end position="204"/>
    </location>
</feature>